<accession>A0A1G4IJ36</accession>
<protein>
    <submittedName>
        <fullName evidence="11">Trypanosomal VSG domain containing protein, putative</fullName>
    </submittedName>
</protein>
<organism evidence="11 12">
    <name type="scientific">Trypanosoma equiperdum</name>
    <dbReference type="NCBI Taxonomy" id="5694"/>
    <lineage>
        <taxon>Eukaryota</taxon>
        <taxon>Discoba</taxon>
        <taxon>Euglenozoa</taxon>
        <taxon>Kinetoplastea</taxon>
        <taxon>Metakinetoplastina</taxon>
        <taxon>Trypanosomatida</taxon>
        <taxon>Trypanosomatidae</taxon>
        <taxon>Trypanosoma</taxon>
    </lineage>
</organism>
<evidence type="ECO:0000256" key="6">
    <source>
        <dbReference type="ARBA" id="ARBA00023136"/>
    </source>
</evidence>
<keyword evidence="8" id="KW-0449">Lipoprotein</keyword>
<keyword evidence="5 9" id="KW-0732">Signal</keyword>
<feature type="chain" id="PRO_5009235577" evidence="9">
    <location>
        <begin position="17"/>
        <end position="125"/>
    </location>
</feature>
<dbReference type="InterPro" id="IPR025932">
    <property type="entry name" value="Trypano_VSG_B_N_dom"/>
</dbReference>
<name>A0A1G4IJ36_TRYEQ</name>
<evidence type="ECO:0000256" key="4">
    <source>
        <dbReference type="ARBA" id="ARBA00022622"/>
    </source>
</evidence>
<comment type="subcellular location">
    <subcellularLocation>
        <location evidence="2">Cell membrane</location>
        <topology evidence="2">Lipid-anchor</topology>
        <topology evidence="2">GPI-anchor</topology>
    </subcellularLocation>
</comment>
<dbReference type="EMBL" id="CZPT02001881">
    <property type="protein sequence ID" value="SCU72515.1"/>
    <property type="molecule type" value="Genomic_DNA"/>
</dbReference>
<keyword evidence="4" id="KW-0336">GPI-anchor</keyword>
<keyword evidence="7" id="KW-0325">Glycoprotein</keyword>
<dbReference type="RefSeq" id="XP_067083001.1">
    <property type="nucleotide sequence ID" value="XM_067226900.1"/>
</dbReference>
<proteinExistence type="predicted"/>
<evidence type="ECO:0000256" key="3">
    <source>
        <dbReference type="ARBA" id="ARBA00022475"/>
    </source>
</evidence>
<dbReference type="AlphaFoldDB" id="A0A1G4IJ36"/>
<comment type="caution">
    <text evidence="11">The sequence shown here is derived from an EMBL/GenBank/DDBJ whole genome shotgun (WGS) entry which is preliminary data.</text>
</comment>
<evidence type="ECO:0000256" key="8">
    <source>
        <dbReference type="ARBA" id="ARBA00023288"/>
    </source>
</evidence>
<evidence type="ECO:0000256" key="7">
    <source>
        <dbReference type="ARBA" id="ARBA00023180"/>
    </source>
</evidence>
<reference evidence="11" key="1">
    <citation type="submission" date="2016-09" db="EMBL/GenBank/DDBJ databases">
        <authorList>
            <person name="Hebert L."/>
            <person name="Moumen B."/>
        </authorList>
    </citation>
    <scope>NUCLEOTIDE SEQUENCE [LARGE SCALE GENOMIC DNA]</scope>
    <source>
        <strain evidence="11">OVI</strain>
    </source>
</reference>
<comment type="function">
    <text evidence="1">VSG forms a coat on the surface of the parasite. The trypanosome evades the immune response of the host by expressing a series of antigenically distinct VSGs from an estimated 1000 VSG genes.</text>
</comment>
<evidence type="ECO:0000256" key="2">
    <source>
        <dbReference type="ARBA" id="ARBA00004609"/>
    </source>
</evidence>
<keyword evidence="12" id="KW-1185">Reference proteome</keyword>
<dbReference type="GO" id="GO:0005886">
    <property type="term" value="C:plasma membrane"/>
    <property type="evidence" value="ECO:0007669"/>
    <property type="project" value="UniProtKB-SubCell"/>
</dbReference>
<feature type="domain" description="Trypanosome variant surface glycoprotein B-type N-terminal" evidence="10">
    <location>
        <begin position="9"/>
        <end position="102"/>
    </location>
</feature>
<evidence type="ECO:0000259" key="10">
    <source>
        <dbReference type="Pfam" id="PF13206"/>
    </source>
</evidence>
<dbReference type="GO" id="GO:0098552">
    <property type="term" value="C:side of membrane"/>
    <property type="evidence" value="ECO:0007669"/>
    <property type="project" value="UniProtKB-KW"/>
</dbReference>
<dbReference type="Proteomes" id="UP000195570">
    <property type="component" value="Unassembled WGS sequence"/>
</dbReference>
<evidence type="ECO:0000256" key="1">
    <source>
        <dbReference type="ARBA" id="ARBA00002523"/>
    </source>
</evidence>
<evidence type="ECO:0000256" key="9">
    <source>
        <dbReference type="SAM" id="SignalP"/>
    </source>
</evidence>
<dbReference type="Pfam" id="PF13206">
    <property type="entry name" value="VSG_B"/>
    <property type="match status" value="1"/>
</dbReference>
<dbReference type="GeneID" id="92378032"/>
<evidence type="ECO:0000313" key="11">
    <source>
        <dbReference type="EMBL" id="SCU72515.1"/>
    </source>
</evidence>
<gene>
    <name evidence="11" type="ORF">TEOVI_000409200</name>
</gene>
<sequence length="125" mass="13838">MLGIPTALLFLAAVASERGDATANGNIREFEALCDIYLLYKVKDKLTSSAPEPSTTDTIEKLTNYNISTATDTYYDKKDGILLTADKKTDTAAMEASNRKKKDLEQIKKDNVPVYARLPASQMRQ</sequence>
<dbReference type="VEuPathDB" id="TriTrypDB:TEOVI_000409200"/>
<evidence type="ECO:0000313" key="12">
    <source>
        <dbReference type="Proteomes" id="UP000195570"/>
    </source>
</evidence>
<evidence type="ECO:0000256" key="5">
    <source>
        <dbReference type="ARBA" id="ARBA00022729"/>
    </source>
</evidence>
<keyword evidence="3" id="KW-1003">Cell membrane</keyword>
<keyword evidence="6" id="KW-0472">Membrane</keyword>
<feature type="signal peptide" evidence="9">
    <location>
        <begin position="1"/>
        <end position="16"/>
    </location>
</feature>